<dbReference type="AlphaFoldDB" id="A0A643LUF7"/>
<accession>A0A643LUF7</accession>
<evidence type="ECO:0000313" key="1">
    <source>
        <dbReference type="EMBL" id="KAB1350293.1"/>
    </source>
</evidence>
<evidence type="ECO:0008006" key="2">
    <source>
        <dbReference type="Google" id="ProtNLM"/>
    </source>
</evidence>
<gene>
    <name evidence="1" type="ORF">FPG91_22115</name>
</gene>
<organism evidence="1">
    <name type="scientific">Bacillus thuringiensis</name>
    <dbReference type="NCBI Taxonomy" id="1428"/>
    <lineage>
        <taxon>Bacteria</taxon>
        <taxon>Bacillati</taxon>
        <taxon>Bacillota</taxon>
        <taxon>Bacilli</taxon>
        <taxon>Bacillales</taxon>
        <taxon>Bacillaceae</taxon>
        <taxon>Bacillus</taxon>
        <taxon>Bacillus cereus group</taxon>
    </lineage>
</organism>
<name>A0A643LUF7_BACTU</name>
<proteinExistence type="predicted"/>
<comment type="caution">
    <text evidence="1">The sequence shown here is derived from an EMBL/GenBank/DDBJ whole genome shotgun (WGS) entry which is preliminary data.</text>
</comment>
<dbReference type="RefSeq" id="WP_001259000.1">
    <property type="nucleotide sequence ID" value="NZ_CP011349.1"/>
</dbReference>
<protein>
    <recommendedName>
        <fullName evidence="2">DUF4145 domain-containing protein</fullName>
    </recommendedName>
</protein>
<dbReference type="KEGG" id="bthy:AQ980_18870"/>
<sequence length="363" mass="41908">MRTHIEIMVNIVNESYSNALGISSTHHTEHDVKSFLKEIGSTIELFLKEAVYKSRRNRENFFELIDGLEELGVSSKSIHTLHQLRTSYNKAKHNPGTHITIMEAIRILTDVRLVLSEIKDLDIGVVNERKHEEYERVVWITGWDHFTTSDTEISIIVPYEHDGTMAYIPTLDFFNIHWEGWDKIIERFSSTNKLFMGQTYFPSSTYEYISGMEDFIEAGVYTGDYRDLLIEISKHVDPIKEGALLPDLQRKNNISAMFYAVIYASCDAICEGKWSRSLEEMEKSVYRILEYRYAAPLDSPYLLKIVPEVVKGLKNLKASPASFIKGPKFLPKEKYKLLEKQAYINLKEMKILVTNEGELIVGM</sequence>
<reference evidence="1" key="1">
    <citation type="submission" date="2019-07" db="EMBL/GenBank/DDBJ databases">
        <title>Draft genome sequence of Bacillus thuringiensis strain PT02.</title>
        <authorList>
            <person name="Nguyen H."/>
            <person name="Nguyen L.N."/>
            <person name="Nguyen H.T.T."/>
            <person name="Nguyen D.V."/>
            <person name="Le H.T.T."/>
        </authorList>
    </citation>
    <scope>NUCLEOTIDE SEQUENCE</scope>
    <source>
        <strain evidence="1">PT02</strain>
    </source>
</reference>
<dbReference type="EMBL" id="VLPO01000038">
    <property type="protein sequence ID" value="KAB1350293.1"/>
    <property type="molecule type" value="Genomic_DNA"/>
</dbReference>